<dbReference type="InterPro" id="IPR036277">
    <property type="entry name" value="SMC_hinge_sf"/>
</dbReference>
<dbReference type="GO" id="GO:0005737">
    <property type="term" value="C:cytoplasm"/>
    <property type="evidence" value="ECO:0007669"/>
    <property type="project" value="UniProtKB-SubCell"/>
</dbReference>
<evidence type="ECO:0000256" key="7">
    <source>
        <dbReference type="HAMAP-Rule" id="MF_01894"/>
    </source>
</evidence>
<dbReference type="GO" id="GO:0030261">
    <property type="term" value="P:chromosome condensation"/>
    <property type="evidence" value="ECO:0007669"/>
    <property type="project" value="InterPro"/>
</dbReference>
<dbReference type="Pfam" id="PF02463">
    <property type="entry name" value="SMC_N"/>
    <property type="match status" value="1"/>
</dbReference>
<feature type="coiled-coil region" evidence="7">
    <location>
        <begin position="392"/>
        <end position="503"/>
    </location>
</feature>
<evidence type="ECO:0000256" key="1">
    <source>
        <dbReference type="ARBA" id="ARBA00004496"/>
    </source>
</evidence>
<feature type="coiled-coil region" evidence="7">
    <location>
        <begin position="178"/>
        <end position="212"/>
    </location>
</feature>
<feature type="coiled-coil region" evidence="7">
    <location>
        <begin position="301"/>
        <end position="342"/>
    </location>
</feature>
<comment type="function">
    <text evidence="7">Required for chromosome condensation and partitioning.</text>
</comment>
<dbReference type="SUPFAM" id="SSF52540">
    <property type="entry name" value="P-loop containing nucleoside triphosphate hydrolases"/>
    <property type="match status" value="1"/>
</dbReference>
<evidence type="ECO:0000259" key="8">
    <source>
        <dbReference type="SMART" id="SM00968"/>
    </source>
</evidence>
<dbReference type="Pfam" id="PF06470">
    <property type="entry name" value="SMC_hinge"/>
    <property type="match status" value="1"/>
</dbReference>
<dbReference type="InterPro" id="IPR027417">
    <property type="entry name" value="P-loop_NTPase"/>
</dbReference>
<dbReference type="PIRSF" id="PIRSF005719">
    <property type="entry name" value="SMC"/>
    <property type="match status" value="1"/>
</dbReference>
<evidence type="ECO:0000256" key="3">
    <source>
        <dbReference type="ARBA" id="ARBA00022741"/>
    </source>
</evidence>
<accession>A0A4R9C2H1</accession>
<dbReference type="Gene3D" id="1.20.1060.20">
    <property type="match status" value="1"/>
</dbReference>
<dbReference type="GO" id="GO:0005694">
    <property type="term" value="C:chromosome"/>
    <property type="evidence" value="ECO:0007669"/>
    <property type="project" value="InterPro"/>
</dbReference>
<dbReference type="EMBL" id="SCFR01000004">
    <property type="protein sequence ID" value="TFF67163.1"/>
    <property type="molecule type" value="Genomic_DNA"/>
</dbReference>
<keyword evidence="2 7" id="KW-0963">Cytoplasm</keyword>
<comment type="subcellular location">
    <subcellularLocation>
        <location evidence="1 7">Cytoplasm</location>
    </subcellularLocation>
</comment>
<dbReference type="FunFam" id="3.40.50.300:FF:000901">
    <property type="entry name" value="Chromosome partition protein Smc"/>
    <property type="match status" value="1"/>
</dbReference>
<dbReference type="GO" id="GO:0007062">
    <property type="term" value="P:sister chromatid cohesion"/>
    <property type="evidence" value="ECO:0007669"/>
    <property type="project" value="InterPro"/>
</dbReference>
<dbReference type="NCBIfam" id="TIGR02168">
    <property type="entry name" value="SMC_prok_B"/>
    <property type="match status" value="1"/>
</dbReference>
<dbReference type="GO" id="GO:0006260">
    <property type="term" value="P:DNA replication"/>
    <property type="evidence" value="ECO:0007669"/>
    <property type="project" value="UniProtKB-UniRule"/>
</dbReference>
<keyword evidence="3 7" id="KW-0547">Nucleotide-binding</keyword>
<dbReference type="Gene3D" id="3.40.50.300">
    <property type="entry name" value="P-loop containing nucleotide triphosphate hydrolases"/>
    <property type="match status" value="2"/>
</dbReference>
<evidence type="ECO:0000256" key="5">
    <source>
        <dbReference type="ARBA" id="ARBA00023054"/>
    </source>
</evidence>
<dbReference type="Gene3D" id="3.30.70.1620">
    <property type="match status" value="1"/>
</dbReference>
<feature type="binding site" evidence="7">
    <location>
        <begin position="36"/>
        <end position="43"/>
    </location>
    <ligand>
        <name>ATP</name>
        <dbReference type="ChEBI" id="CHEBI:30616"/>
    </ligand>
</feature>
<proteinExistence type="inferred from homology"/>
<keyword evidence="6 7" id="KW-0238">DNA-binding</keyword>
<dbReference type="SMART" id="SM00968">
    <property type="entry name" value="SMC_hinge"/>
    <property type="match status" value="1"/>
</dbReference>
<comment type="similarity">
    <text evidence="7">Belongs to the SMC family.</text>
</comment>
<name>A0A4R9C2H1_9FIRM</name>
<reference evidence="9 10" key="1">
    <citation type="submission" date="2019-01" db="EMBL/GenBank/DDBJ databases">
        <title>Draft Genome Sequences of Helcococcus ovis Strains Isolated from the Uterus and Vagina of Dairy Cows with Metritis.</title>
        <authorList>
            <person name="Cunha F."/>
            <person name="Jeon S.J."/>
            <person name="Kutzer P."/>
            <person name="Galvao K.N."/>
        </authorList>
    </citation>
    <scope>NUCLEOTIDE SEQUENCE [LARGE SCALE GENOMIC DNA]</scope>
    <source>
        <strain evidence="9 10">KG-37</strain>
    </source>
</reference>
<keyword evidence="5 7" id="KW-0175">Coiled coil</keyword>
<dbReference type="PANTHER" id="PTHR43977">
    <property type="entry name" value="STRUCTURAL MAINTENANCE OF CHROMOSOMES PROTEIN 3"/>
    <property type="match status" value="1"/>
</dbReference>
<comment type="caution">
    <text evidence="9">The sequence shown here is derived from an EMBL/GenBank/DDBJ whole genome shotgun (WGS) entry which is preliminary data.</text>
</comment>
<dbReference type="InterPro" id="IPR011890">
    <property type="entry name" value="SMC_prok"/>
</dbReference>
<feature type="domain" description="SMC hinge" evidence="8">
    <location>
        <begin position="529"/>
        <end position="641"/>
    </location>
</feature>
<comment type="subunit">
    <text evidence="7">Homodimer.</text>
</comment>
<dbReference type="GO" id="GO:0016887">
    <property type="term" value="F:ATP hydrolysis activity"/>
    <property type="evidence" value="ECO:0007669"/>
    <property type="project" value="InterPro"/>
</dbReference>
<feature type="coiled-coil region" evidence="7">
    <location>
        <begin position="775"/>
        <end position="809"/>
    </location>
</feature>
<dbReference type="GO" id="GO:0005524">
    <property type="term" value="F:ATP binding"/>
    <property type="evidence" value="ECO:0007669"/>
    <property type="project" value="UniProtKB-UniRule"/>
</dbReference>
<protein>
    <recommendedName>
        <fullName evidence="7">Chromosome partition protein Smc</fullName>
    </recommendedName>
</protein>
<dbReference type="AlphaFoldDB" id="A0A4R9C2H1"/>
<dbReference type="HAMAP" id="MF_01894">
    <property type="entry name" value="Smc_prok"/>
    <property type="match status" value="1"/>
</dbReference>
<keyword evidence="10" id="KW-1185">Reference proteome</keyword>
<dbReference type="InterPro" id="IPR024704">
    <property type="entry name" value="SMC"/>
</dbReference>
<feature type="coiled-coil region" evidence="7">
    <location>
        <begin position="683"/>
        <end position="731"/>
    </location>
</feature>
<sequence length="1180" mass="136024">MVGIMKLKYVELYGFKSFADKTKLLFNKDISAVVGPNGSGKSNIADAIKWVLGEQSAKSLRGASMQDVIFSGTDIKKQMNMAQVSLILDNSDKSLPIAFDEVNVTRRVYRTGDSEYLLNKSPVRLKDIRELFLDTGIGKDGYSMIGQGRIDEILNGKNEERRYIFEEATGISKNKYKKSEAEKKLLKNEENLAQLCSELKVKKQQFDILEKQSQNAKEGIKLTNRLELLELNLLDKAIQKNSADLQNDKSKLEYIDLELSNSNDKLNKLTNLIYPVQEEIDRKTDELEEKKENQILGDKKIQSLENQINILREKNKFFIADKERLEKAINIKKEKILNFKDLIVEKEFKDVEIKSKKEEVNRQVIELNKVLEVKRLKFNNLKSEKNLLSISIEKNKEKLSDLKINKNTKEKLDDSNNQLKLNYISEIEKIDSLLKNKCTEIIEIENNIKNVEEKISKNVEVINEFNDKKNVIIGILEKLRLQLSTKKNDYLKLESQKDILERQYKSYDGYYRSVQDLLKIADKNTFISSKIVGVLADLIEVEDKYKVALDLALGSSLQNIVIENEEDGKFLINFLKKNNIGRITFLPINKISANKYNVKHPKIIDTFNNLVKNDKKIDGIIDHFLSKTILVESIEDAVEVSKDIKGYRVITLDGEIINSWGSMVGGNTFKKESNGLLNRRKELDDLIENLHNLSIDINKINEDINSKNNNIDKLNQNIQEFESANINHQINLNNFNKNIHELNVEVMFNNKRKDEFSELLNKIDDELKQEDFSEIEHLTSSIEKEESRMEIVSDNIEKLNVNISEEEKKLLLNKSELDVLIRDLSIIENDIENIKIDLEDNSKTLKIDEDSLVKTINNIENSNQEIEKLSKDMFNFKSNLNLSNSEIVVVEEELKNLITKIKEDKIEIENLKSLISEFEKEKYKLELKIENSEQKVNSLRDDYKETYSITDEELDEKLKRIDKIEATKKEVLDIKSRLSKIGYFNYESIEQFNIISEELDFLNKQYDDLIASKNDIINMIKSIEKDMKETFADAFEKIKIRFNEIFSILFNGGEAEIKLDSDDVLNAGIDIIARPPGKKLKSIALLSGGEKALTAVALLFAIFEINPAPFCVLDEIDAALDEANIKRYIGYLKSLVNKTQFIIITHRKVTMEMAEILYGVTMEEKGISKVITLALDEYKE</sequence>
<evidence type="ECO:0000313" key="9">
    <source>
        <dbReference type="EMBL" id="TFF67163.1"/>
    </source>
</evidence>
<keyword evidence="4 7" id="KW-0067">ATP-binding</keyword>
<evidence type="ECO:0000256" key="4">
    <source>
        <dbReference type="ARBA" id="ARBA00022840"/>
    </source>
</evidence>
<dbReference type="GO" id="GO:0003677">
    <property type="term" value="F:DNA binding"/>
    <property type="evidence" value="ECO:0007669"/>
    <property type="project" value="UniProtKB-UniRule"/>
</dbReference>
<gene>
    <name evidence="7 9" type="primary">smc</name>
    <name evidence="9" type="ORF">EQF91_02065</name>
</gene>
<organism evidence="9 10">
    <name type="scientific">Helcococcus ovis</name>
    <dbReference type="NCBI Taxonomy" id="72026"/>
    <lineage>
        <taxon>Bacteria</taxon>
        <taxon>Bacillati</taxon>
        <taxon>Bacillota</taxon>
        <taxon>Tissierellia</taxon>
        <taxon>Tissierellales</taxon>
        <taxon>Peptoniphilaceae</taxon>
        <taxon>Helcococcus</taxon>
    </lineage>
</organism>
<dbReference type="CDD" id="cd03278">
    <property type="entry name" value="ABC_SMC_barmotin"/>
    <property type="match status" value="1"/>
</dbReference>
<dbReference type="SUPFAM" id="SSF75553">
    <property type="entry name" value="Smc hinge domain"/>
    <property type="match status" value="1"/>
</dbReference>
<evidence type="ECO:0000256" key="6">
    <source>
        <dbReference type="ARBA" id="ARBA00023125"/>
    </source>
</evidence>
<feature type="coiled-coil region" evidence="7">
    <location>
        <begin position="852"/>
        <end position="942"/>
    </location>
</feature>
<evidence type="ECO:0000256" key="2">
    <source>
        <dbReference type="ARBA" id="ARBA00022490"/>
    </source>
</evidence>
<dbReference type="InterPro" id="IPR003395">
    <property type="entry name" value="RecF/RecN/SMC_N"/>
</dbReference>
<comment type="domain">
    <text evidence="7">Contains large globular domains required for ATP hydrolysis at each terminus and a third globular domain forming a flexible hinge near the middle of the molecule. These domains are separated by coiled-coil structures.</text>
</comment>
<evidence type="ECO:0000313" key="10">
    <source>
        <dbReference type="Proteomes" id="UP000297454"/>
    </source>
</evidence>
<dbReference type="InterPro" id="IPR010935">
    <property type="entry name" value="SMC_hinge"/>
</dbReference>
<dbReference type="Proteomes" id="UP000297454">
    <property type="component" value="Unassembled WGS sequence"/>
</dbReference>
<dbReference type="GO" id="GO:0007059">
    <property type="term" value="P:chromosome segregation"/>
    <property type="evidence" value="ECO:0007669"/>
    <property type="project" value="UniProtKB-UniRule"/>
</dbReference>